<protein>
    <submittedName>
        <fullName evidence="10">DNA-binding response regulator</fullName>
    </submittedName>
</protein>
<dbReference type="GO" id="GO:0005829">
    <property type="term" value="C:cytosol"/>
    <property type="evidence" value="ECO:0007669"/>
    <property type="project" value="TreeGrafter"/>
</dbReference>
<dbReference type="FunFam" id="1.10.10.10:FF:000005">
    <property type="entry name" value="Two-component system response regulator"/>
    <property type="match status" value="1"/>
</dbReference>
<dbReference type="EMBL" id="PCSR01000011">
    <property type="protein sequence ID" value="PIP53524.1"/>
    <property type="molecule type" value="Genomic_DNA"/>
</dbReference>
<evidence type="ECO:0000256" key="2">
    <source>
        <dbReference type="ARBA" id="ARBA00023012"/>
    </source>
</evidence>
<dbReference type="PANTHER" id="PTHR48111">
    <property type="entry name" value="REGULATOR OF RPOS"/>
    <property type="match status" value="1"/>
</dbReference>
<dbReference type="SUPFAM" id="SSF52172">
    <property type="entry name" value="CheY-like"/>
    <property type="match status" value="1"/>
</dbReference>
<evidence type="ECO:0000256" key="5">
    <source>
        <dbReference type="ARBA" id="ARBA00023163"/>
    </source>
</evidence>
<keyword evidence="2" id="KW-0902">Two-component regulatory system</keyword>
<evidence type="ECO:0000313" key="10">
    <source>
        <dbReference type="EMBL" id="PIP53524.1"/>
    </source>
</evidence>
<dbReference type="InterPro" id="IPR001789">
    <property type="entry name" value="Sig_transdc_resp-reg_receiver"/>
</dbReference>
<feature type="DNA-binding region" description="OmpR/PhoB-type" evidence="7">
    <location>
        <begin position="124"/>
        <end position="222"/>
    </location>
</feature>
<feature type="domain" description="OmpR/PhoB-type" evidence="9">
    <location>
        <begin position="124"/>
        <end position="222"/>
    </location>
</feature>
<evidence type="ECO:0000259" key="9">
    <source>
        <dbReference type="PROSITE" id="PS51755"/>
    </source>
</evidence>
<organism evidence="10 11">
    <name type="scientific">Candidatus Beckwithbacteria bacterium CG23_combo_of_CG06-09_8_20_14_all_34_8</name>
    <dbReference type="NCBI Taxonomy" id="1974497"/>
    <lineage>
        <taxon>Bacteria</taxon>
        <taxon>Candidatus Beckwithiibacteriota</taxon>
    </lineage>
</organism>
<dbReference type="GO" id="GO:0006355">
    <property type="term" value="P:regulation of DNA-templated transcription"/>
    <property type="evidence" value="ECO:0007669"/>
    <property type="project" value="InterPro"/>
</dbReference>
<evidence type="ECO:0000259" key="8">
    <source>
        <dbReference type="PROSITE" id="PS50110"/>
    </source>
</evidence>
<proteinExistence type="predicted"/>
<dbReference type="PROSITE" id="PS51755">
    <property type="entry name" value="OMPR_PHOB"/>
    <property type="match status" value="1"/>
</dbReference>
<comment type="caution">
    <text evidence="10">The sequence shown here is derived from an EMBL/GenBank/DDBJ whole genome shotgun (WGS) entry which is preliminary data.</text>
</comment>
<feature type="modified residue" description="4-aspartylphosphate" evidence="6">
    <location>
        <position position="51"/>
    </location>
</feature>
<name>A0A2H0B7C3_9BACT</name>
<keyword evidence="3" id="KW-0805">Transcription regulation</keyword>
<reference evidence="10 11" key="1">
    <citation type="submission" date="2017-09" db="EMBL/GenBank/DDBJ databases">
        <title>Depth-based differentiation of microbial function through sediment-hosted aquifers and enrichment of novel symbionts in the deep terrestrial subsurface.</title>
        <authorList>
            <person name="Probst A.J."/>
            <person name="Ladd B."/>
            <person name="Jarett J.K."/>
            <person name="Geller-Mcgrath D.E."/>
            <person name="Sieber C.M."/>
            <person name="Emerson J.B."/>
            <person name="Anantharaman K."/>
            <person name="Thomas B.C."/>
            <person name="Malmstrom R."/>
            <person name="Stieglmeier M."/>
            <person name="Klingl A."/>
            <person name="Woyke T."/>
            <person name="Ryan C.M."/>
            <person name="Banfield J.F."/>
        </authorList>
    </citation>
    <scope>NUCLEOTIDE SEQUENCE [LARGE SCALE GENOMIC DNA]</scope>
    <source>
        <strain evidence="10">CG23_combo_of_CG06-09_8_20_14_all_34_8</strain>
    </source>
</reference>
<dbReference type="SMART" id="SM00862">
    <property type="entry name" value="Trans_reg_C"/>
    <property type="match status" value="1"/>
</dbReference>
<dbReference type="Pfam" id="PF00486">
    <property type="entry name" value="Trans_reg_C"/>
    <property type="match status" value="1"/>
</dbReference>
<dbReference type="Pfam" id="PF00072">
    <property type="entry name" value="Response_reg"/>
    <property type="match status" value="1"/>
</dbReference>
<dbReference type="InterPro" id="IPR001867">
    <property type="entry name" value="OmpR/PhoB-type_DNA-bd"/>
</dbReference>
<dbReference type="FunFam" id="3.40.50.2300:FF:000002">
    <property type="entry name" value="DNA-binding response regulator PhoP"/>
    <property type="match status" value="1"/>
</dbReference>
<evidence type="ECO:0000256" key="7">
    <source>
        <dbReference type="PROSITE-ProRule" id="PRU01091"/>
    </source>
</evidence>
<dbReference type="AlphaFoldDB" id="A0A2H0B7C3"/>
<dbReference type="Gene3D" id="3.40.50.2300">
    <property type="match status" value="1"/>
</dbReference>
<dbReference type="PANTHER" id="PTHR48111:SF22">
    <property type="entry name" value="REGULATOR OF RPOS"/>
    <property type="match status" value="1"/>
</dbReference>
<dbReference type="Gene3D" id="6.10.250.690">
    <property type="match status" value="1"/>
</dbReference>
<dbReference type="CDD" id="cd17624">
    <property type="entry name" value="REC_OmpR_PmrA-like"/>
    <property type="match status" value="1"/>
</dbReference>
<evidence type="ECO:0000256" key="4">
    <source>
        <dbReference type="ARBA" id="ARBA00023125"/>
    </source>
</evidence>
<dbReference type="GO" id="GO:0032993">
    <property type="term" value="C:protein-DNA complex"/>
    <property type="evidence" value="ECO:0007669"/>
    <property type="project" value="TreeGrafter"/>
</dbReference>
<dbReference type="PROSITE" id="PS50110">
    <property type="entry name" value="RESPONSE_REGULATORY"/>
    <property type="match status" value="1"/>
</dbReference>
<dbReference type="GO" id="GO:0000976">
    <property type="term" value="F:transcription cis-regulatory region binding"/>
    <property type="evidence" value="ECO:0007669"/>
    <property type="project" value="TreeGrafter"/>
</dbReference>
<evidence type="ECO:0000313" key="11">
    <source>
        <dbReference type="Proteomes" id="UP000229459"/>
    </source>
</evidence>
<dbReference type="Gene3D" id="1.10.10.10">
    <property type="entry name" value="Winged helix-like DNA-binding domain superfamily/Winged helix DNA-binding domain"/>
    <property type="match status" value="1"/>
</dbReference>
<dbReference type="InterPro" id="IPR011006">
    <property type="entry name" value="CheY-like_superfamily"/>
</dbReference>
<evidence type="ECO:0000256" key="1">
    <source>
        <dbReference type="ARBA" id="ARBA00022553"/>
    </source>
</evidence>
<dbReference type="Proteomes" id="UP000229459">
    <property type="component" value="Unassembled WGS sequence"/>
</dbReference>
<dbReference type="InterPro" id="IPR036388">
    <property type="entry name" value="WH-like_DNA-bd_sf"/>
</dbReference>
<keyword evidence="5" id="KW-0804">Transcription</keyword>
<dbReference type="InterPro" id="IPR039420">
    <property type="entry name" value="WalR-like"/>
</dbReference>
<dbReference type="CDD" id="cd00383">
    <property type="entry name" value="trans_reg_C"/>
    <property type="match status" value="1"/>
</dbReference>
<accession>A0A2H0B7C3</accession>
<dbReference type="GO" id="GO:0000156">
    <property type="term" value="F:phosphorelay response regulator activity"/>
    <property type="evidence" value="ECO:0007669"/>
    <property type="project" value="TreeGrafter"/>
</dbReference>
<dbReference type="SMART" id="SM00448">
    <property type="entry name" value="REC"/>
    <property type="match status" value="1"/>
</dbReference>
<keyword evidence="4 7" id="KW-0238">DNA-binding</keyword>
<evidence type="ECO:0000256" key="3">
    <source>
        <dbReference type="ARBA" id="ARBA00023015"/>
    </source>
</evidence>
<feature type="domain" description="Response regulatory" evidence="8">
    <location>
        <begin position="2"/>
        <end position="116"/>
    </location>
</feature>
<evidence type="ECO:0000256" key="6">
    <source>
        <dbReference type="PROSITE-ProRule" id="PRU00169"/>
    </source>
</evidence>
<sequence length="222" mass="25330">MKVLIIEDDERIAHVTEKGLKEEGFTVDIAHNGEDGEFMAEENPYDCIVLDLNLPDRDGLQICKKLRQKKINTPVIMVTARTSTDDRVLGLNTGADDYLPKPFVFSELLARIRALIRRGVNQTTPEYKVDDLVLDPIKHIVKRKEDVLTLTAKEFSLLEFLMSHKGEVVTRTMILEHVWDYNYDGLSNVVDVFIKTLRKKIKSTGNKTPLIHTIHGVGYKIE</sequence>
<gene>
    <name evidence="10" type="ORF">COX08_00435</name>
</gene>
<keyword evidence="1 6" id="KW-0597">Phosphoprotein</keyword>